<comment type="caution">
    <text evidence="1">The sequence shown here is derived from an EMBL/GenBank/DDBJ whole genome shotgun (WGS) entry which is preliminary data.</text>
</comment>
<name>M5IRE4_9BACT</name>
<dbReference type="EMBL" id="AMZQ01000002">
    <property type="protein sequence ID" value="EKU12059.1"/>
    <property type="molecule type" value="Genomic_DNA"/>
</dbReference>
<sequence length="43" mass="5413">MFQVNFKNHKFLNLNFYRFYFKFKNKQRNTQVGSQILPTQRQI</sequence>
<evidence type="ECO:0000313" key="1">
    <source>
        <dbReference type="EMBL" id="EKU12059.1"/>
    </source>
</evidence>
<dbReference type="Proteomes" id="UP000011939">
    <property type="component" value="Unassembled WGS sequence"/>
</dbReference>
<gene>
    <name evidence="1" type="ORF">CSUNSWCD_1383</name>
</gene>
<dbReference type="AlphaFoldDB" id="M5IRE4"/>
<accession>M5IRE4</accession>
<evidence type="ECO:0000313" key="2">
    <source>
        <dbReference type="Proteomes" id="UP000011939"/>
    </source>
</evidence>
<proteinExistence type="predicted"/>
<dbReference type="PATRIC" id="fig|1244083.3.peg.759"/>
<protein>
    <submittedName>
        <fullName evidence="1">Uncharacterized protein</fullName>
    </submittedName>
</protein>
<reference evidence="1 2" key="1">
    <citation type="journal article" date="2013" name="Genome Announc.">
        <title>Genome Sequence of Campylobacter showae UNSWCD, Isolated from a Patient with Crohn's Disease.</title>
        <authorList>
            <person name="Tay A.P."/>
            <person name="Kaakoush N.O."/>
            <person name="Deshpande N.P."/>
            <person name="Chen Z."/>
            <person name="Mitchell H."/>
            <person name="Wilkins M.R."/>
        </authorList>
    </citation>
    <scope>NUCLEOTIDE SEQUENCE [LARGE SCALE GENOMIC DNA]</scope>
    <source>
        <strain evidence="1 2">CSUNSWCD</strain>
    </source>
</reference>
<organism evidence="1 2">
    <name type="scientific">Campylobacter showae CSUNSWCD</name>
    <dbReference type="NCBI Taxonomy" id="1244083"/>
    <lineage>
        <taxon>Bacteria</taxon>
        <taxon>Pseudomonadati</taxon>
        <taxon>Campylobacterota</taxon>
        <taxon>Epsilonproteobacteria</taxon>
        <taxon>Campylobacterales</taxon>
        <taxon>Campylobacteraceae</taxon>
        <taxon>Campylobacter</taxon>
    </lineage>
</organism>